<protein>
    <submittedName>
        <fullName evidence="1">Uncharacterized protein</fullName>
    </submittedName>
</protein>
<dbReference type="EMBL" id="LLXE01000364">
    <property type="protein sequence ID" value="KUM57441.1"/>
    <property type="molecule type" value="Genomic_DNA"/>
</dbReference>
<evidence type="ECO:0000313" key="1">
    <source>
        <dbReference type="EMBL" id="KUM57441.1"/>
    </source>
</evidence>
<sequence>MRTSGNAKAHDSAARKSLGNFRISASLSSLSCKMASEKKAPSIRNMGTRCFRLCPFNRQVPYHWSFEPDSLWPALGVITVPLHSCQVGLQIENYRTIHI</sequence>
<evidence type="ECO:0000313" key="2">
    <source>
        <dbReference type="Proteomes" id="UP000055045"/>
    </source>
</evidence>
<organism evidence="1 2">
    <name type="scientific">Penicillium freii</name>
    <dbReference type="NCBI Taxonomy" id="48697"/>
    <lineage>
        <taxon>Eukaryota</taxon>
        <taxon>Fungi</taxon>
        <taxon>Dikarya</taxon>
        <taxon>Ascomycota</taxon>
        <taxon>Pezizomycotina</taxon>
        <taxon>Eurotiomycetes</taxon>
        <taxon>Eurotiomycetidae</taxon>
        <taxon>Eurotiales</taxon>
        <taxon>Aspergillaceae</taxon>
        <taxon>Penicillium</taxon>
    </lineage>
</organism>
<gene>
    <name evidence="1" type="ORF">ACN42_g9740</name>
</gene>
<reference evidence="1 2" key="1">
    <citation type="submission" date="2015-10" db="EMBL/GenBank/DDBJ databases">
        <title>Genome sequencing of Penicillium freii.</title>
        <authorList>
            <person name="Nguyen H.D."/>
            <person name="Visagie C.M."/>
            <person name="Seifert K.A."/>
        </authorList>
    </citation>
    <scope>NUCLEOTIDE SEQUENCE [LARGE SCALE GENOMIC DNA]</scope>
    <source>
        <strain evidence="1 2">DAOM 242723</strain>
    </source>
</reference>
<proteinExistence type="predicted"/>
<name>A0A117NLE3_PENFR</name>
<accession>A0A117NLE3</accession>
<keyword evidence="2" id="KW-1185">Reference proteome</keyword>
<dbReference type="Proteomes" id="UP000055045">
    <property type="component" value="Unassembled WGS sequence"/>
</dbReference>
<dbReference type="AlphaFoldDB" id="A0A117NLE3"/>
<comment type="caution">
    <text evidence="1">The sequence shown here is derived from an EMBL/GenBank/DDBJ whole genome shotgun (WGS) entry which is preliminary data.</text>
</comment>